<dbReference type="InterPro" id="IPR002898">
    <property type="entry name" value="MotA_ExbB_proton_chnl"/>
</dbReference>
<dbReference type="InterPro" id="IPR047055">
    <property type="entry name" value="MotA-like"/>
</dbReference>
<comment type="similarity">
    <text evidence="2">Belongs to the MotA family.</text>
</comment>
<evidence type="ECO:0000256" key="3">
    <source>
        <dbReference type="ARBA" id="ARBA00022448"/>
    </source>
</evidence>
<evidence type="ECO:0000256" key="2">
    <source>
        <dbReference type="ARBA" id="ARBA00008038"/>
    </source>
</evidence>
<keyword evidence="4" id="KW-1003">Cell membrane</keyword>
<gene>
    <name evidence="10" type="ORF">METZ01_LOCUS135109</name>
</gene>
<accession>A0A381YZ23</accession>
<evidence type="ECO:0000256" key="4">
    <source>
        <dbReference type="ARBA" id="ARBA00022475"/>
    </source>
</evidence>
<dbReference type="PANTHER" id="PTHR30433">
    <property type="entry name" value="CHEMOTAXIS PROTEIN MOTA"/>
    <property type="match status" value="1"/>
</dbReference>
<keyword evidence="5 8" id="KW-0812">Transmembrane</keyword>
<dbReference type="GO" id="GO:0071978">
    <property type="term" value="P:bacterial-type flagellum-dependent swarming motility"/>
    <property type="evidence" value="ECO:0007669"/>
    <property type="project" value="InterPro"/>
</dbReference>
<dbReference type="InterPro" id="IPR000540">
    <property type="entry name" value="Flag_MotA_CS"/>
</dbReference>
<organism evidence="10">
    <name type="scientific">marine metagenome</name>
    <dbReference type="NCBI Taxonomy" id="408172"/>
    <lineage>
        <taxon>unclassified sequences</taxon>
        <taxon>metagenomes</taxon>
        <taxon>ecological metagenomes</taxon>
    </lineage>
</organism>
<evidence type="ECO:0000259" key="9">
    <source>
        <dbReference type="Pfam" id="PF01618"/>
    </source>
</evidence>
<dbReference type="AlphaFoldDB" id="A0A381YZ23"/>
<proteinExistence type="inferred from homology"/>
<feature type="transmembrane region" description="Helical" evidence="8">
    <location>
        <begin position="39"/>
        <end position="57"/>
    </location>
</feature>
<feature type="transmembrane region" description="Helical" evidence="8">
    <location>
        <begin position="189"/>
        <end position="209"/>
    </location>
</feature>
<dbReference type="Pfam" id="PF01618">
    <property type="entry name" value="MotA_ExbB"/>
    <property type="match status" value="1"/>
</dbReference>
<dbReference type="GO" id="GO:0005886">
    <property type="term" value="C:plasma membrane"/>
    <property type="evidence" value="ECO:0007669"/>
    <property type="project" value="UniProtKB-SubCell"/>
</dbReference>
<dbReference type="PROSITE" id="PS01307">
    <property type="entry name" value="MOTA"/>
    <property type="match status" value="1"/>
</dbReference>
<dbReference type="EMBL" id="UINC01019430">
    <property type="protein sequence ID" value="SVA82255.1"/>
    <property type="molecule type" value="Genomic_DNA"/>
</dbReference>
<feature type="domain" description="MotA/TolQ/ExbB proton channel" evidence="9">
    <location>
        <begin position="106"/>
        <end position="223"/>
    </location>
</feature>
<protein>
    <recommendedName>
        <fullName evidence="9">MotA/TolQ/ExbB proton channel domain-containing protein</fullName>
    </recommendedName>
</protein>
<evidence type="ECO:0000256" key="6">
    <source>
        <dbReference type="ARBA" id="ARBA00022989"/>
    </source>
</evidence>
<keyword evidence="7 8" id="KW-0472">Membrane</keyword>
<feature type="transmembrane region" description="Helical" evidence="8">
    <location>
        <begin position="157"/>
        <end position="177"/>
    </location>
</feature>
<comment type="subcellular location">
    <subcellularLocation>
        <location evidence="1">Cell membrane</location>
        <topology evidence="1">Multi-pass membrane protein</topology>
    </subcellularLocation>
</comment>
<sequence>MDIALIIGVVLGLAAMIGSIAYALFVEGSAGGFGNFLSAPSFGIVFGGMIASIFVAFPMPHVVALGKAIGAVLKPADDKMGGLVDEAVEVADVGRKGAADLEKAVDGINNYFFKDGVQMVVDGYSLEELTEIMETRIEYREKRENVQKSMLKSMGDLAPAWGMVGTLIGLVLMLAGFGGEGGADNLGGGMAAALITTLYGAVFANLFFLPMADKMGNKTTQTSMSASLLVEAARLIHQRKHPLIVREKLNSFIPPGEWKTEG</sequence>
<keyword evidence="6 8" id="KW-1133">Transmembrane helix</keyword>
<evidence type="ECO:0000256" key="7">
    <source>
        <dbReference type="ARBA" id="ARBA00023136"/>
    </source>
</evidence>
<evidence type="ECO:0000313" key="10">
    <source>
        <dbReference type="EMBL" id="SVA82255.1"/>
    </source>
</evidence>
<keyword evidence="3" id="KW-0813">Transport</keyword>
<evidence type="ECO:0000256" key="8">
    <source>
        <dbReference type="SAM" id="Phobius"/>
    </source>
</evidence>
<evidence type="ECO:0000256" key="5">
    <source>
        <dbReference type="ARBA" id="ARBA00022692"/>
    </source>
</evidence>
<reference evidence="10" key="1">
    <citation type="submission" date="2018-05" db="EMBL/GenBank/DDBJ databases">
        <authorList>
            <person name="Lanie J.A."/>
            <person name="Ng W.-L."/>
            <person name="Kazmierczak K.M."/>
            <person name="Andrzejewski T.M."/>
            <person name="Davidsen T.M."/>
            <person name="Wayne K.J."/>
            <person name="Tettelin H."/>
            <person name="Glass J.I."/>
            <person name="Rusch D."/>
            <person name="Podicherti R."/>
            <person name="Tsui H.-C.T."/>
            <person name="Winkler M.E."/>
        </authorList>
    </citation>
    <scope>NUCLEOTIDE SEQUENCE</scope>
</reference>
<name>A0A381YZ23_9ZZZZ</name>
<evidence type="ECO:0000256" key="1">
    <source>
        <dbReference type="ARBA" id="ARBA00004651"/>
    </source>
</evidence>
<dbReference type="PANTHER" id="PTHR30433:SF2">
    <property type="entry name" value="MOTILITY PROTEIN A"/>
    <property type="match status" value="1"/>
</dbReference>
<dbReference type="GO" id="GO:0006935">
    <property type="term" value="P:chemotaxis"/>
    <property type="evidence" value="ECO:0007669"/>
    <property type="project" value="InterPro"/>
</dbReference>